<protein>
    <recommendedName>
        <fullName evidence="6">Leucine rich repeat protein</fullName>
    </recommendedName>
</protein>
<dbReference type="Gene3D" id="3.80.10.10">
    <property type="entry name" value="Ribonuclease Inhibitor"/>
    <property type="match status" value="1"/>
</dbReference>
<evidence type="ECO:0000256" key="1">
    <source>
        <dbReference type="ARBA" id="ARBA00022614"/>
    </source>
</evidence>
<accession>A0AA86NB52</accession>
<reference evidence="3" key="1">
    <citation type="submission" date="2023-06" db="EMBL/GenBank/DDBJ databases">
        <authorList>
            <person name="Kurt Z."/>
        </authorList>
    </citation>
    <scope>NUCLEOTIDE SEQUENCE</scope>
</reference>
<keyword evidence="5" id="KW-1185">Reference proteome</keyword>
<dbReference type="EMBL" id="CATOUU010000094">
    <property type="protein sequence ID" value="CAI9916148.1"/>
    <property type="molecule type" value="Genomic_DNA"/>
</dbReference>
<dbReference type="InterPro" id="IPR032675">
    <property type="entry name" value="LRR_dom_sf"/>
</dbReference>
<dbReference type="EMBL" id="CAXDID020000242">
    <property type="protein sequence ID" value="CAL6062895.1"/>
    <property type="molecule type" value="Genomic_DNA"/>
</dbReference>
<comment type="caution">
    <text evidence="3">The sequence shown here is derived from an EMBL/GenBank/DDBJ whole genome shotgun (WGS) entry which is preliminary data.</text>
</comment>
<dbReference type="PANTHER" id="PTHR46652:SF3">
    <property type="entry name" value="LEUCINE-RICH REPEAT-CONTAINING PROTEIN 9"/>
    <property type="match status" value="1"/>
</dbReference>
<reference evidence="4 5" key="2">
    <citation type="submission" date="2024-07" db="EMBL/GenBank/DDBJ databases">
        <authorList>
            <person name="Akdeniz Z."/>
        </authorList>
    </citation>
    <scope>NUCLEOTIDE SEQUENCE [LARGE SCALE GENOMIC DNA]</scope>
</reference>
<evidence type="ECO:0008006" key="6">
    <source>
        <dbReference type="Google" id="ProtNLM"/>
    </source>
</evidence>
<evidence type="ECO:0000256" key="2">
    <source>
        <dbReference type="ARBA" id="ARBA00022737"/>
    </source>
</evidence>
<keyword evidence="2" id="KW-0677">Repeat</keyword>
<keyword evidence="1" id="KW-0433">Leucine-rich repeat</keyword>
<evidence type="ECO:0000313" key="5">
    <source>
        <dbReference type="Proteomes" id="UP001642409"/>
    </source>
</evidence>
<gene>
    <name evidence="3" type="ORF">HINF_LOCUS3793</name>
    <name evidence="4" type="ORF">HINF_LOCUS50460</name>
</gene>
<dbReference type="Proteomes" id="UP001642409">
    <property type="component" value="Unassembled WGS sequence"/>
</dbReference>
<proteinExistence type="predicted"/>
<evidence type="ECO:0000313" key="3">
    <source>
        <dbReference type="EMBL" id="CAI9916148.1"/>
    </source>
</evidence>
<evidence type="ECO:0000313" key="4">
    <source>
        <dbReference type="EMBL" id="CAL6062895.1"/>
    </source>
</evidence>
<dbReference type="AlphaFoldDB" id="A0AA86NB52"/>
<dbReference type="InterPro" id="IPR001611">
    <property type="entry name" value="Leu-rich_rpt"/>
</dbReference>
<dbReference type="PROSITE" id="PS51450">
    <property type="entry name" value="LRR"/>
    <property type="match status" value="1"/>
</dbReference>
<dbReference type="PANTHER" id="PTHR46652">
    <property type="entry name" value="LEUCINE-RICH REPEAT AND IQ DOMAIN-CONTAINING PROTEIN 1-RELATED"/>
    <property type="match status" value="1"/>
</dbReference>
<dbReference type="InterPro" id="IPR050836">
    <property type="entry name" value="SDS22/Internalin_LRR"/>
</dbReference>
<dbReference type="SUPFAM" id="SSF52058">
    <property type="entry name" value="L domain-like"/>
    <property type="match status" value="1"/>
</dbReference>
<organism evidence="3">
    <name type="scientific">Hexamita inflata</name>
    <dbReference type="NCBI Taxonomy" id="28002"/>
    <lineage>
        <taxon>Eukaryota</taxon>
        <taxon>Metamonada</taxon>
        <taxon>Diplomonadida</taxon>
        <taxon>Hexamitidae</taxon>
        <taxon>Hexamitinae</taxon>
        <taxon>Hexamita</taxon>
    </lineage>
</organism>
<sequence length="347" mass="40602">MQLPAHQENIIEASYVINKSEISQVLSEYDQTMVLKYQNKIKYGMLAIKNDPKLIELDFIQFFKIHTIEFYDCVNLFPKLESKIIKQLKIKDCEIYRLKDLQIENLEYLELFNSNRKYSKTLSLEIVKYKKLKELRLYGCIDDISSFSQLTDLNILFLKSCEIRSTTALRPLINLVELCLDYNDGLNITSLQYLTSLTKLHLESCGLVSLDPIKPLIKLKELNIKYNNIVYIQPLLELTLLSKLDARYNIISDSKTIEQHQNFKNFIFGKSQPTQIELQEANILKSINTPISQLIFLSRQANNSKNKIIIFRKKISEILQKQYENHSVFIFRVMVLIQQVNGDEVDQ</sequence>
<name>A0AA86NB52_9EUKA</name>